<keyword evidence="3" id="KW-1185">Reference proteome</keyword>
<evidence type="ECO:0000313" key="3">
    <source>
        <dbReference type="Proteomes" id="UP000280444"/>
    </source>
</evidence>
<name>A0A3P1SC04_9ACTO</name>
<dbReference type="AlphaFoldDB" id="A0A3P1SC04"/>
<sequence>MDCASHRFEQMGLQVSFGAHVREADSFFTSSIESRVVDLHEAFADPTVHGIMTVIGGYNSNELLPYLDYELIAANPKRR</sequence>
<evidence type="ECO:0000313" key="2">
    <source>
        <dbReference type="EMBL" id="RRC94586.1"/>
    </source>
</evidence>
<protein>
    <recommendedName>
        <fullName evidence="1">LD-carboxypeptidase N-terminal domain-containing protein</fullName>
    </recommendedName>
</protein>
<accession>A0A3P1SC04</accession>
<dbReference type="SUPFAM" id="SSF52317">
    <property type="entry name" value="Class I glutamine amidotransferase-like"/>
    <property type="match status" value="1"/>
</dbReference>
<reference evidence="2 3" key="1">
    <citation type="submission" date="2018-11" db="EMBL/GenBank/DDBJ databases">
        <title>Genomes From Bacteria Associated with the Canine Oral Cavity: a Test Case for Automated Genome-Based Taxonomic Assignment.</title>
        <authorList>
            <person name="Coil D.A."/>
            <person name="Jospin G."/>
            <person name="Darling A.E."/>
            <person name="Wallis C."/>
            <person name="Davis I.J."/>
            <person name="Harris S."/>
            <person name="Eisen J.A."/>
            <person name="Holcombe L.J."/>
            <person name="O'Flynn C."/>
        </authorList>
    </citation>
    <scope>NUCLEOTIDE SEQUENCE [LARGE SCALE GENOMIC DNA]</scope>
    <source>
        <strain evidence="2 3">OH770</strain>
    </source>
</reference>
<dbReference type="Gene3D" id="3.40.50.10740">
    <property type="entry name" value="Class I glutamine amidotransferase-like"/>
    <property type="match status" value="1"/>
</dbReference>
<dbReference type="Pfam" id="PF02016">
    <property type="entry name" value="Peptidase_S66"/>
    <property type="match status" value="1"/>
</dbReference>
<dbReference type="PANTHER" id="PTHR30237">
    <property type="entry name" value="MURAMOYLTETRAPEPTIDE CARBOXYPEPTIDASE"/>
    <property type="match status" value="1"/>
</dbReference>
<dbReference type="OrthoDB" id="9807329at2"/>
<comment type="caution">
    <text evidence="2">The sequence shown here is derived from an EMBL/GenBank/DDBJ whole genome shotgun (WGS) entry which is preliminary data.</text>
</comment>
<proteinExistence type="predicted"/>
<feature type="domain" description="LD-carboxypeptidase N-terminal" evidence="1">
    <location>
        <begin position="4"/>
        <end position="77"/>
    </location>
</feature>
<organism evidence="2 3">
    <name type="scientific">Schaalia canis</name>
    <dbReference type="NCBI Taxonomy" id="100469"/>
    <lineage>
        <taxon>Bacteria</taxon>
        <taxon>Bacillati</taxon>
        <taxon>Actinomycetota</taxon>
        <taxon>Actinomycetes</taxon>
        <taxon>Actinomycetales</taxon>
        <taxon>Actinomycetaceae</taxon>
        <taxon>Schaalia</taxon>
    </lineage>
</organism>
<dbReference type="InterPro" id="IPR027478">
    <property type="entry name" value="LdcA_N"/>
</dbReference>
<gene>
    <name evidence="2" type="ORF">EII11_09760</name>
</gene>
<dbReference type="EMBL" id="RQZF01000013">
    <property type="protein sequence ID" value="RRC94586.1"/>
    <property type="molecule type" value="Genomic_DNA"/>
</dbReference>
<dbReference type="Proteomes" id="UP000280444">
    <property type="component" value="Unassembled WGS sequence"/>
</dbReference>
<dbReference type="InterPro" id="IPR003507">
    <property type="entry name" value="S66_fam"/>
</dbReference>
<dbReference type="InterPro" id="IPR029062">
    <property type="entry name" value="Class_I_gatase-like"/>
</dbReference>
<dbReference type="PANTHER" id="PTHR30237:SF6">
    <property type="entry name" value="CARBOXYPEPTIDASE YOCD-RELATED"/>
    <property type="match status" value="1"/>
</dbReference>
<evidence type="ECO:0000259" key="1">
    <source>
        <dbReference type="Pfam" id="PF02016"/>
    </source>
</evidence>
<dbReference type="RefSeq" id="WP_124872208.1">
    <property type="nucleotide sequence ID" value="NZ_RQZF01000013.1"/>
</dbReference>
<dbReference type="InterPro" id="IPR040449">
    <property type="entry name" value="Peptidase_S66_N"/>
</dbReference>